<proteinExistence type="predicted"/>
<reference evidence="5" key="2">
    <citation type="submission" date="2023-06" db="EMBL/GenBank/DDBJ databases">
        <authorList>
            <consortium name="Lawrence Berkeley National Laboratory"/>
            <person name="Haridas S."/>
            <person name="Hensen N."/>
            <person name="Bonometti L."/>
            <person name="Westerberg I."/>
            <person name="Brannstrom I.O."/>
            <person name="Guillou S."/>
            <person name="Cros-Aarteil S."/>
            <person name="Calhoun S."/>
            <person name="Kuo A."/>
            <person name="Mondo S."/>
            <person name="Pangilinan J."/>
            <person name="Riley R."/>
            <person name="LaButti K."/>
            <person name="Andreopoulos B."/>
            <person name="Lipzen A."/>
            <person name="Chen C."/>
            <person name="Yanf M."/>
            <person name="Daum C."/>
            <person name="Ng V."/>
            <person name="Clum A."/>
            <person name="Steindorff A."/>
            <person name="Ohm R."/>
            <person name="Martin F."/>
            <person name="Silar P."/>
            <person name="Natvig D."/>
            <person name="Lalanne C."/>
            <person name="Gautier V."/>
            <person name="Ament-velasquez S.L."/>
            <person name="Kruys A."/>
            <person name="Hutchinson M.I."/>
            <person name="Powell A.J."/>
            <person name="Barry K."/>
            <person name="Miller A.N."/>
            <person name="Grigoriev I.V."/>
            <person name="Debuchy R."/>
            <person name="Gladieux P."/>
            <person name="Thoren M.H."/>
            <person name="Johannesson H."/>
        </authorList>
    </citation>
    <scope>NUCLEOTIDE SEQUENCE</scope>
    <source>
        <strain evidence="5">CBS 232.78</strain>
    </source>
</reference>
<evidence type="ECO:0000256" key="3">
    <source>
        <dbReference type="SAM" id="SignalP"/>
    </source>
</evidence>
<feature type="signal peptide" evidence="3">
    <location>
        <begin position="1"/>
        <end position="25"/>
    </location>
</feature>
<dbReference type="SMART" id="SM00321">
    <property type="entry name" value="WSC"/>
    <property type="match status" value="1"/>
</dbReference>
<dbReference type="AlphaFoldDB" id="A0AAE0NZ38"/>
<feature type="compositionally biased region" description="Low complexity" evidence="1">
    <location>
        <begin position="168"/>
        <end position="179"/>
    </location>
</feature>
<dbReference type="InterPro" id="IPR002889">
    <property type="entry name" value="WSC_carb-bd"/>
</dbReference>
<dbReference type="PROSITE" id="PS51212">
    <property type="entry name" value="WSC"/>
    <property type="match status" value="1"/>
</dbReference>
<feature type="region of interest" description="Disordered" evidence="1">
    <location>
        <begin position="167"/>
        <end position="194"/>
    </location>
</feature>
<name>A0AAE0NZ38_9PEZI</name>
<sequence>MARQRAAPIWARLGIAVVLCSVVQAQSIPILYCADVNTADMQPFNSIYQSEGRCSGNCTDINFALAIVQGHDCWCSNFVPNKSDQKPTNECSNKCPGYPDDWCGGDGLYGYLRLNNPISGTAPGPSPTPSSSTTPAAVKITETKTVQSTVRSTVTLLAPTSKTLDFPSATASTASTTSAIKSETTPTPAAAEPSVQTVTVGGVVKTVTATPIPTGTTSPSLSSLPPSNTGLATGAAVGIAIGVIGAIAVAGVFLWLWCMKRKRRTAEAEARFGTPSVMGSSSGMMTTTPKTGEMTDTRFVGPGGRPTAGWDSAASESAKRRSHLMPIDPRLDPFAKGIYAREQNKSHESVNSLQDNQDYSRRVHQPGRVLRAMNPDPDMAD</sequence>
<evidence type="ECO:0000313" key="6">
    <source>
        <dbReference type="Proteomes" id="UP001285441"/>
    </source>
</evidence>
<evidence type="ECO:0000259" key="4">
    <source>
        <dbReference type="PROSITE" id="PS51212"/>
    </source>
</evidence>
<evidence type="ECO:0000256" key="1">
    <source>
        <dbReference type="SAM" id="MobiDB-lite"/>
    </source>
</evidence>
<feature type="compositionally biased region" description="Low complexity" evidence="1">
    <location>
        <begin position="277"/>
        <end position="292"/>
    </location>
</feature>
<protein>
    <recommendedName>
        <fullName evidence="4">WSC domain-containing protein</fullName>
    </recommendedName>
</protein>
<dbReference type="EMBL" id="JAULSW010000002">
    <property type="protein sequence ID" value="KAK3390275.1"/>
    <property type="molecule type" value="Genomic_DNA"/>
</dbReference>
<feature type="region of interest" description="Disordered" evidence="1">
    <location>
        <begin position="277"/>
        <end position="321"/>
    </location>
</feature>
<feature type="domain" description="WSC" evidence="4">
    <location>
        <begin position="27"/>
        <end position="115"/>
    </location>
</feature>
<gene>
    <name evidence="5" type="ORF">B0H63DRAFT_110379</name>
</gene>
<comment type="caution">
    <text evidence="5">The sequence shown here is derived from an EMBL/GenBank/DDBJ whole genome shotgun (WGS) entry which is preliminary data.</text>
</comment>
<feature type="region of interest" description="Disordered" evidence="1">
    <location>
        <begin position="339"/>
        <end position="381"/>
    </location>
</feature>
<keyword evidence="3" id="KW-0732">Signal</keyword>
<reference evidence="5" key="1">
    <citation type="journal article" date="2023" name="Mol. Phylogenet. Evol.">
        <title>Genome-scale phylogeny and comparative genomics of the fungal order Sordariales.</title>
        <authorList>
            <person name="Hensen N."/>
            <person name="Bonometti L."/>
            <person name="Westerberg I."/>
            <person name="Brannstrom I.O."/>
            <person name="Guillou S."/>
            <person name="Cros-Aarteil S."/>
            <person name="Calhoun S."/>
            <person name="Haridas S."/>
            <person name="Kuo A."/>
            <person name="Mondo S."/>
            <person name="Pangilinan J."/>
            <person name="Riley R."/>
            <person name="LaButti K."/>
            <person name="Andreopoulos B."/>
            <person name="Lipzen A."/>
            <person name="Chen C."/>
            <person name="Yan M."/>
            <person name="Daum C."/>
            <person name="Ng V."/>
            <person name="Clum A."/>
            <person name="Steindorff A."/>
            <person name="Ohm R.A."/>
            <person name="Martin F."/>
            <person name="Silar P."/>
            <person name="Natvig D.O."/>
            <person name="Lalanne C."/>
            <person name="Gautier V."/>
            <person name="Ament-Velasquez S.L."/>
            <person name="Kruys A."/>
            <person name="Hutchinson M.I."/>
            <person name="Powell A.J."/>
            <person name="Barry K."/>
            <person name="Miller A.N."/>
            <person name="Grigoriev I.V."/>
            <person name="Debuchy R."/>
            <person name="Gladieux P."/>
            <person name="Hiltunen Thoren M."/>
            <person name="Johannesson H."/>
        </authorList>
    </citation>
    <scope>NUCLEOTIDE SEQUENCE</scope>
    <source>
        <strain evidence="5">CBS 232.78</strain>
    </source>
</reference>
<evidence type="ECO:0000256" key="2">
    <source>
        <dbReference type="SAM" id="Phobius"/>
    </source>
</evidence>
<keyword evidence="2" id="KW-1133">Transmembrane helix</keyword>
<organism evidence="5 6">
    <name type="scientific">Podospora didyma</name>
    <dbReference type="NCBI Taxonomy" id="330526"/>
    <lineage>
        <taxon>Eukaryota</taxon>
        <taxon>Fungi</taxon>
        <taxon>Dikarya</taxon>
        <taxon>Ascomycota</taxon>
        <taxon>Pezizomycotina</taxon>
        <taxon>Sordariomycetes</taxon>
        <taxon>Sordariomycetidae</taxon>
        <taxon>Sordariales</taxon>
        <taxon>Podosporaceae</taxon>
        <taxon>Podospora</taxon>
    </lineage>
</organism>
<feature type="transmembrane region" description="Helical" evidence="2">
    <location>
        <begin position="231"/>
        <end position="257"/>
    </location>
</feature>
<dbReference type="Pfam" id="PF01822">
    <property type="entry name" value="WSC"/>
    <property type="match status" value="1"/>
</dbReference>
<dbReference type="Proteomes" id="UP001285441">
    <property type="component" value="Unassembled WGS sequence"/>
</dbReference>
<accession>A0AAE0NZ38</accession>
<keyword evidence="6" id="KW-1185">Reference proteome</keyword>
<keyword evidence="2" id="KW-0812">Transmembrane</keyword>
<evidence type="ECO:0000313" key="5">
    <source>
        <dbReference type="EMBL" id="KAK3390275.1"/>
    </source>
</evidence>
<feature type="chain" id="PRO_5042293637" description="WSC domain-containing protein" evidence="3">
    <location>
        <begin position="26"/>
        <end position="381"/>
    </location>
</feature>
<keyword evidence="2" id="KW-0472">Membrane</keyword>